<feature type="chain" id="PRO_5016655634" description="HPP transmembrane region domain-containing protein" evidence="3">
    <location>
        <begin position="23"/>
        <end position="328"/>
    </location>
</feature>
<dbReference type="Pfam" id="PF04982">
    <property type="entry name" value="TM_HPP"/>
    <property type="match status" value="1"/>
</dbReference>
<evidence type="ECO:0000256" key="3">
    <source>
        <dbReference type="SAM" id="SignalP"/>
    </source>
</evidence>
<keyword evidence="2" id="KW-0812">Transmembrane</keyword>
<protein>
    <recommendedName>
        <fullName evidence="4">HPP transmembrane region domain-containing protein</fullName>
    </recommendedName>
</protein>
<feature type="transmembrane region" description="Helical" evidence="2">
    <location>
        <begin position="94"/>
        <end position="115"/>
    </location>
</feature>
<proteinExistence type="predicted"/>
<feature type="transmembrane region" description="Helical" evidence="2">
    <location>
        <begin position="158"/>
        <end position="176"/>
    </location>
</feature>
<evidence type="ECO:0000259" key="4">
    <source>
        <dbReference type="Pfam" id="PF04982"/>
    </source>
</evidence>
<reference evidence="5 6" key="1">
    <citation type="submission" date="2018-07" db="EMBL/GenBank/DDBJ databases">
        <title>Section-level genome sequencing of Aspergillus section Nigri to investigate inter- and intra-species variation.</title>
        <authorList>
            <consortium name="DOE Joint Genome Institute"/>
            <person name="Vesth T.C."/>
            <person name="Nybo J.L."/>
            <person name="Theobald S."/>
            <person name="Frisvad J.C."/>
            <person name="Larsen T.O."/>
            <person name="Nielsen K.F."/>
            <person name="Hoof J.B."/>
            <person name="Brandl J."/>
            <person name="Salamov A."/>
            <person name="Riley R."/>
            <person name="Gladden J.M."/>
            <person name="Phatale P."/>
            <person name="Nielsen M.T."/>
            <person name="Lyhne E.K."/>
            <person name="Kogle M.E."/>
            <person name="Strasser K."/>
            <person name="McDonnell E."/>
            <person name="Barry K."/>
            <person name="Clum A."/>
            <person name="Chen C."/>
            <person name="Nolan M."/>
            <person name="Sandor L."/>
            <person name="Kuo A."/>
            <person name="Lipzen A."/>
            <person name="Hainaut M."/>
            <person name="Drula E."/>
            <person name="Tsang A."/>
            <person name="Magnuson J.K."/>
            <person name="Henrissat B."/>
            <person name="Wiebenga A."/>
            <person name="Simmons B.A."/>
            <person name="Makela M.R."/>
            <person name="De vries R.P."/>
            <person name="Grigoriev I.V."/>
            <person name="Mortensen U.H."/>
            <person name="Baker S.E."/>
            <person name="Andersen M.R."/>
        </authorList>
    </citation>
    <scope>NUCLEOTIDE SEQUENCE [LARGE SCALE GENOMIC DNA]</scope>
    <source>
        <strain evidence="5 6">ATCC 13496</strain>
    </source>
</reference>
<dbReference type="InterPro" id="IPR058581">
    <property type="entry name" value="TM_HPP"/>
</dbReference>
<evidence type="ECO:0000313" key="5">
    <source>
        <dbReference type="EMBL" id="RDH20577.1"/>
    </source>
</evidence>
<evidence type="ECO:0000313" key="6">
    <source>
        <dbReference type="Proteomes" id="UP000253845"/>
    </source>
</evidence>
<feature type="transmembrane region" description="Helical" evidence="2">
    <location>
        <begin position="127"/>
        <end position="146"/>
    </location>
</feature>
<evidence type="ECO:0000256" key="2">
    <source>
        <dbReference type="SAM" id="Phobius"/>
    </source>
</evidence>
<feature type="transmembrane region" description="Helical" evidence="2">
    <location>
        <begin position="224"/>
        <end position="246"/>
    </location>
</feature>
<accession>A0A370BYL6</accession>
<dbReference type="Proteomes" id="UP000253845">
    <property type="component" value="Unassembled WGS sequence"/>
</dbReference>
<dbReference type="VEuPathDB" id="FungiDB:M747DRAFT_295747"/>
<organism evidence="5 6">
    <name type="scientific">Aspergillus niger ATCC 13496</name>
    <dbReference type="NCBI Taxonomy" id="1353008"/>
    <lineage>
        <taxon>Eukaryota</taxon>
        <taxon>Fungi</taxon>
        <taxon>Dikarya</taxon>
        <taxon>Ascomycota</taxon>
        <taxon>Pezizomycotina</taxon>
        <taxon>Eurotiomycetes</taxon>
        <taxon>Eurotiomycetidae</taxon>
        <taxon>Eurotiales</taxon>
        <taxon>Aspergillaceae</taxon>
        <taxon>Aspergillus</taxon>
        <taxon>Aspergillus subgen. Circumdati</taxon>
    </lineage>
</organism>
<keyword evidence="2" id="KW-0472">Membrane</keyword>
<feature type="compositionally biased region" description="Basic and acidic residues" evidence="1">
    <location>
        <begin position="265"/>
        <end position="279"/>
    </location>
</feature>
<dbReference type="AlphaFoldDB" id="A0A370BYL6"/>
<feature type="domain" description="HPP transmembrane region" evidence="4">
    <location>
        <begin position="95"/>
        <end position="254"/>
    </location>
</feature>
<keyword evidence="2" id="KW-1133">Transmembrane helix</keyword>
<keyword evidence="3" id="KW-0732">Signal</keyword>
<dbReference type="PANTHER" id="PTHR33741">
    <property type="entry name" value="TRANSMEMBRANE PROTEIN DDB_G0269096-RELATED"/>
    <property type="match status" value="1"/>
</dbReference>
<evidence type="ECO:0000256" key="1">
    <source>
        <dbReference type="SAM" id="MobiDB-lite"/>
    </source>
</evidence>
<gene>
    <name evidence="5" type="ORF">M747DRAFT_295747</name>
</gene>
<dbReference type="EMBL" id="KZ851914">
    <property type="protein sequence ID" value="RDH20577.1"/>
    <property type="molecule type" value="Genomic_DNA"/>
</dbReference>
<feature type="region of interest" description="Disordered" evidence="1">
    <location>
        <begin position="265"/>
        <end position="286"/>
    </location>
</feature>
<dbReference type="PANTHER" id="PTHR33741:SF5">
    <property type="entry name" value="TRANSMEMBRANE PROTEIN DDB_G0269096-RELATED"/>
    <property type="match status" value="1"/>
</dbReference>
<sequence length="328" mass="35719">MAIGQNLHLSFLLEWWRAVLRALGLSGLVAGSTEAMSAQNPQSASMLQRIDFSRLHVDIDAFLNPYLPPPPWRHLPRPISRFFGYRKTLAPKPLGNLVIAFWSLIGVFCGVLVVAEVSEHIPSFQAHHAPIIVASFGAAAVLEFSAIESPFAQPRNAVLSQIVASFVGVAIGKLFALNENAHSMPQVGGALACAITTAIMTITNTVHPPAGATALLAVTQSYDVGWYLILIMLLGCVLMQAVALVINNIQRRFPIYWWTPQSLERPKPDDTESAREAKEGSVASVQTNDTFPGVPTHIVIEKGSVMLPDNVTVTEQEMVVLKRISERL</sequence>
<name>A0A370BYL6_ASPNG</name>
<dbReference type="InterPro" id="IPR007065">
    <property type="entry name" value="HPP"/>
</dbReference>
<feature type="signal peptide" evidence="3">
    <location>
        <begin position="1"/>
        <end position="22"/>
    </location>
</feature>